<keyword evidence="2" id="KW-1185">Reference proteome</keyword>
<evidence type="ECO:0000313" key="1">
    <source>
        <dbReference type="EMBL" id="KSU86275.1"/>
    </source>
</evidence>
<proteinExistence type="predicted"/>
<reference evidence="1 2" key="1">
    <citation type="submission" date="2015-11" db="EMBL/GenBank/DDBJ databases">
        <title>Bacillus caseinolyticus sp nov.</title>
        <authorList>
            <person name="Dastager S.G."/>
            <person name="Mawlankar R."/>
        </authorList>
    </citation>
    <scope>NUCLEOTIDE SEQUENCE [LARGE SCALE GENOMIC DNA]</scope>
    <source>
        <strain evidence="1 2">SGD-V-76</strain>
    </source>
</reference>
<accession>A0A0V8JGW3</accession>
<dbReference type="Proteomes" id="UP000053681">
    <property type="component" value="Unassembled WGS sequence"/>
</dbReference>
<gene>
    <name evidence="1" type="ORF">AS180_19505</name>
</gene>
<protein>
    <submittedName>
        <fullName evidence="1">Uncharacterized protein</fullName>
    </submittedName>
</protein>
<comment type="caution">
    <text evidence="1">The sequence shown here is derived from an EMBL/GenBank/DDBJ whole genome shotgun (WGS) entry which is preliminary data.</text>
</comment>
<dbReference type="EMBL" id="LNQP01000097">
    <property type="protein sequence ID" value="KSU86275.1"/>
    <property type="molecule type" value="Genomic_DNA"/>
</dbReference>
<evidence type="ECO:0000313" key="2">
    <source>
        <dbReference type="Proteomes" id="UP000053681"/>
    </source>
</evidence>
<dbReference type="AlphaFoldDB" id="A0A0V8JGW3"/>
<organism evidence="1 2">
    <name type="scientific">Priestia veravalensis</name>
    <dbReference type="NCBI Taxonomy" id="1414648"/>
    <lineage>
        <taxon>Bacteria</taxon>
        <taxon>Bacillati</taxon>
        <taxon>Bacillota</taxon>
        <taxon>Bacilli</taxon>
        <taxon>Bacillales</taxon>
        <taxon>Bacillaceae</taxon>
        <taxon>Priestia</taxon>
    </lineage>
</organism>
<name>A0A0V8JGW3_9BACI</name>
<sequence>MEETMKPNYKELGHADILGPKLKELVEQQLLEDLKFYGINGEKFKFDRSESCIEGHDEEYLDGTVENFSGINLFNEQDEHQLEGWMEFIYEREHHFFIAYWEFLHDISATKRYLKDMPGIPDHVFSRIPEAVRSRYKRQRLNQ</sequence>